<proteinExistence type="predicted"/>
<dbReference type="RefSeq" id="WP_180959175.1">
    <property type="nucleotide sequence ID" value="NZ_NIHM01000002.1"/>
</dbReference>
<dbReference type="EMBL" id="NIHM01000002">
    <property type="protein sequence ID" value="PLT57913.1"/>
    <property type="molecule type" value="Genomic_DNA"/>
</dbReference>
<dbReference type="InterPro" id="IPR038148">
    <property type="entry name" value="Tn1545/Tn916_Xis"/>
</dbReference>
<dbReference type="Proteomes" id="UP000234849">
    <property type="component" value="Unassembled WGS sequence"/>
</dbReference>
<evidence type="ECO:0000313" key="1">
    <source>
        <dbReference type="EMBL" id="PLT57913.1"/>
    </source>
</evidence>
<protein>
    <recommendedName>
        <fullName evidence="3">Helix-turn-helix domain-containing protein</fullName>
    </recommendedName>
</protein>
<reference evidence="1 2" key="1">
    <citation type="journal article" date="2017" name="Genome Med.">
        <title>A novel Ruminococcus gnavus clade enriched in inflammatory bowel disease patients.</title>
        <authorList>
            <person name="Hall A.B."/>
            <person name="Yassour M."/>
            <person name="Sauk J."/>
            <person name="Garner A."/>
            <person name="Jiang X."/>
            <person name="Arthur T."/>
            <person name="Lagoudas G.K."/>
            <person name="Vatanen T."/>
            <person name="Fornelos N."/>
            <person name="Wilson R."/>
            <person name="Bertha M."/>
            <person name="Cohen M."/>
            <person name="Garber J."/>
            <person name="Khalili H."/>
            <person name="Gevers D."/>
            <person name="Ananthakrishnan A.N."/>
            <person name="Kugathasan S."/>
            <person name="Lander E.S."/>
            <person name="Blainey P."/>
            <person name="Vlamakis H."/>
            <person name="Xavier R.J."/>
            <person name="Huttenhower C."/>
        </authorList>
    </citation>
    <scope>NUCLEOTIDE SEQUENCE [LARGE SCALE GENOMIC DNA]</scope>
    <source>
        <strain evidence="1 2">RJX1118</strain>
    </source>
</reference>
<dbReference type="InterPro" id="IPR015122">
    <property type="entry name" value="Tn916-Xis"/>
</dbReference>
<name>A0A2N5NLX0_MEDGN</name>
<dbReference type="Gene3D" id="3.90.105.50">
    <property type="match status" value="1"/>
</dbReference>
<comment type="caution">
    <text evidence="1">The sequence shown here is derived from an EMBL/GenBank/DDBJ whole genome shotgun (WGS) entry which is preliminary data.</text>
</comment>
<evidence type="ECO:0008006" key="3">
    <source>
        <dbReference type="Google" id="ProtNLM"/>
    </source>
</evidence>
<dbReference type="AlphaFoldDB" id="A0A2N5NLX0"/>
<gene>
    <name evidence="1" type="ORF">CDL18_02870</name>
</gene>
<sequence length="76" mass="8859">MIDVGKKSDFIFMEQIRLCEKALLNVSEMMAYTGWGENTVRDELNHPRCSYVIRKGNRLYANRKLLDKYLDSISGL</sequence>
<dbReference type="Pfam" id="PF09035">
    <property type="entry name" value="Tn916-Xis"/>
    <property type="match status" value="1"/>
</dbReference>
<organism evidence="1 2">
    <name type="scientific">Mediterraneibacter gnavus</name>
    <name type="common">Ruminococcus gnavus</name>
    <dbReference type="NCBI Taxonomy" id="33038"/>
    <lineage>
        <taxon>Bacteria</taxon>
        <taxon>Bacillati</taxon>
        <taxon>Bacillota</taxon>
        <taxon>Clostridia</taxon>
        <taxon>Lachnospirales</taxon>
        <taxon>Lachnospiraceae</taxon>
        <taxon>Mediterraneibacter</taxon>
    </lineage>
</organism>
<accession>A0A2N5NLX0</accession>
<evidence type="ECO:0000313" key="2">
    <source>
        <dbReference type="Proteomes" id="UP000234849"/>
    </source>
</evidence>